<accession>A0A2N9HV28</accession>
<organism evidence="2">
    <name type="scientific">Fagus sylvatica</name>
    <name type="common">Beechnut</name>
    <dbReference type="NCBI Taxonomy" id="28930"/>
    <lineage>
        <taxon>Eukaryota</taxon>
        <taxon>Viridiplantae</taxon>
        <taxon>Streptophyta</taxon>
        <taxon>Embryophyta</taxon>
        <taxon>Tracheophyta</taxon>
        <taxon>Spermatophyta</taxon>
        <taxon>Magnoliopsida</taxon>
        <taxon>eudicotyledons</taxon>
        <taxon>Gunneridae</taxon>
        <taxon>Pentapetalae</taxon>
        <taxon>rosids</taxon>
        <taxon>fabids</taxon>
        <taxon>Fagales</taxon>
        <taxon>Fagaceae</taxon>
        <taxon>Fagus</taxon>
    </lineage>
</organism>
<evidence type="ECO:0000313" key="2">
    <source>
        <dbReference type="EMBL" id="SPD15554.1"/>
    </source>
</evidence>
<dbReference type="AlphaFoldDB" id="A0A2N9HV28"/>
<proteinExistence type="predicted"/>
<evidence type="ECO:0000256" key="1">
    <source>
        <dbReference type="SAM" id="MobiDB-lite"/>
    </source>
</evidence>
<gene>
    <name evidence="2" type="ORF">FSB_LOCUS43436</name>
</gene>
<sequence length="115" mass="12103">MTEIKVSRSSLGSWILEEDTGINFSATAEGGELGDEGIELDVAVDGEDLATSHPSLTSHLKSHSSPKASPPASSPTSAPEGDANAWFSSQLAWASPWHAMRTQGITMLYTDALCV</sequence>
<feature type="region of interest" description="Disordered" evidence="1">
    <location>
        <begin position="46"/>
        <end position="81"/>
    </location>
</feature>
<dbReference type="EMBL" id="OIVN01004113">
    <property type="protein sequence ID" value="SPD15554.1"/>
    <property type="molecule type" value="Genomic_DNA"/>
</dbReference>
<protein>
    <submittedName>
        <fullName evidence="2">Uncharacterized protein</fullName>
    </submittedName>
</protein>
<name>A0A2N9HV28_FAGSY</name>
<reference evidence="2" key="1">
    <citation type="submission" date="2018-02" db="EMBL/GenBank/DDBJ databases">
        <authorList>
            <person name="Cohen D.B."/>
            <person name="Kent A.D."/>
        </authorList>
    </citation>
    <scope>NUCLEOTIDE SEQUENCE</scope>
</reference>